<gene>
    <name evidence="6" type="ORF">IHE55_29460</name>
</gene>
<evidence type="ECO:0000256" key="4">
    <source>
        <dbReference type="ARBA" id="ARBA00023235"/>
    </source>
</evidence>
<reference evidence="6 7" key="1">
    <citation type="submission" date="2020-09" db="EMBL/GenBank/DDBJ databases">
        <title>Biosynthesis of the nuclear factor of activated T cells inhibitor NFAT-133 and its congeners in Streptomyces pactum.</title>
        <authorList>
            <person name="Zhou W."/>
            <person name="Posri P."/>
            <person name="Abugrain M.E."/>
            <person name="Weisberg A.J."/>
            <person name="Chang J.H."/>
            <person name="Mahmud T."/>
        </authorList>
    </citation>
    <scope>NUCLEOTIDE SEQUENCE [LARGE SCALE GENOMIC DNA]</scope>
    <source>
        <strain evidence="6 7">ATCC 27456</strain>
    </source>
</reference>
<dbReference type="Pfam" id="PF00300">
    <property type="entry name" value="His_Phos_1"/>
    <property type="match status" value="1"/>
</dbReference>
<evidence type="ECO:0000313" key="7">
    <source>
        <dbReference type="Proteomes" id="UP000807371"/>
    </source>
</evidence>
<accession>A0ABS0NU73</accession>
<evidence type="ECO:0000256" key="5">
    <source>
        <dbReference type="SAM" id="MobiDB-lite"/>
    </source>
</evidence>
<protein>
    <recommendedName>
        <fullName evidence="2">phosphoglycerate mutase (2,3-diphosphoglycerate-dependent)</fullName>
        <ecNumber evidence="2">5.4.2.11</ecNumber>
    </recommendedName>
</protein>
<keyword evidence="7" id="KW-1185">Reference proteome</keyword>
<evidence type="ECO:0000256" key="2">
    <source>
        <dbReference type="ARBA" id="ARBA00012028"/>
    </source>
</evidence>
<dbReference type="SMART" id="SM00855">
    <property type="entry name" value="PGAM"/>
    <property type="match status" value="1"/>
</dbReference>
<dbReference type="InterPro" id="IPR013078">
    <property type="entry name" value="His_Pase_superF_clade-1"/>
</dbReference>
<dbReference type="EC" id="5.4.2.11" evidence="2"/>
<dbReference type="Gene3D" id="3.40.50.1240">
    <property type="entry name" value="Phosphoglycerate mutase-like"/>
    <property type="match status" value="1"/>
</dbReference>
<name>A0ABS0NU73_9ACTN</name>
<dbReference type="EMBL" id="JACYXC010000002">
    <property type="protein sequence ID" value="MBH5338686.1"/>
    <property type="molecule type" value="Genomic_DNA"/>
</dbReference>
<evidence type="ECO:0000256" key="1">
    <source>
        <dbReference type="ARBA" id="ARBA00006717"/>
    </source>
</evidence>
<comment type="similarity">
    <text evidence="1">Belongs to the phosphoglycerate mutase family. BPG-dependent PGAM subfamily.</text>
</comment>
<feature type="region of interest" description="Disordered" evidence="5">
    <location>
        <begin position="230"/>
        <end position="257"/>
    </location>
</feature>
<proteinExistence type="inferred from homology"/>
<dbReference type="Proteomes" id="UP000807371">
    <property type="component" value="Unassembled WGS sequence"/>
</dbReference>
<feature type="compositionally biased region" description="Gly residues" evidence="5">
    <location>
        <begin position="239"/>
        <end position="257"/>
    </location>
</feature>
<evidence type="ECO:0000313" key="6">
    <source>
        <dbReference type="EMBL" id="MBH5338686.1"/>
    </source>
</evidence>
<dbReference type="PANTHER" id="PTHR11931">
    <property type="entry name" value="PHOSPHOGLYCERATE MUTASE"/>
    <property type="match status" value="1"/>
</dbReference>
<keyword evidence="4" id="KW-0413">Isomerase</keyword>
<sequence length="257" mass="27393">MGGLTAVRHAESVANERFAAAARGATDRHRPPDRESDAQVPLWEADALVPLSDRGVRQAVTLGAWLAALLPAHRPDLVLCSPYRRARQTWSVMAREAARRGHPAARPLFDARLRDREMGVFELLTPAAIAAAAPEEARRRARTGEWFYRPPGGESHADVALRVGDLLTRLDAVAGGARVLVVAHDAVVTALRHVLDGIGAPVPEDLPPVPNASVTRWVADRGRLRLEVFGDTGHLGDTGHPGGTGHPGDTGRPGGDG</sequence>
<dbReference type="InterPro" id="IPR005952">
    <property type="entry name" value="Phosphogly_mut1"/>
</dbReference>
<organism evidence="6 7">
    <name type="scientific">Streptomyces pactum</name>
    <dbReference type="NCBI Taxonomy" id="68249"/>
    <lineage>
        <taxon>Bacteria</taxon>
        <taxon>Bacillati</taxon>
        <taxon>Actinomycetota</taxon>
        <taxon>Actinomycetes</taxon>
        <taxon>Kitasatosporales</taxon>
        <taxon>Streptomycetaceae</taxon>
        <taxon>Streptomyces</taxon>
    </lineage>
</organism>
<keyword evidence="3" id="KW-0324">Glycolysis</keyword>
<evidence type="ECO:0000256" key="3">
    <source>
        <dbReference type="ARBA" id="ARBA00023152"/>
    </source>
</evidence>
<dbReference type="SUPFAM" id="SSF53254">
    <property type="entry name" value="Phosphoglycerate mutase-like"/>
    <property type="match status" value="1"/>
</dbReference>
<dbReference type="CDD" id="cd07067">
    <property type="entry name" value="HP_PGM_like"/>
    <property type="match status" value="1"/>
</dbReference>
<comment type="caution">
    <text evidence="6">The sequence shown here is derived from an EMBL/GenBank/DDBJ whole genome shotgun (WGS) entry which is preliminary data.</text>
</comment>
<dbReference type="InterPro" id="IPR029033">
    <property type="entry name" value="His_PPase_superfam"/>
</dbReference>